<organism evidence="3 4">
    <name type="scientific">Phreatobacter oligotrophus</name>
    <dbReference type="NCBI Taxonomy" id="1122261"/>
    <lineage>
        <taxon>Bacteria</taxon>
        <taxon>Pseudomonadati</taxon>
        <taxon>Pseudomonadota</taxon>
        <taxon>Alphaproteobacteria</taxon>
        <taxon>Hyphomicrobiales</taxon>
        <taxon>Phreatobacteraceae</taxon>
        <taxon>Phreatobacter</taxon>
    </lineage>
</organism>
<sequence length="264" mass="28179">MTDTTAEPVLLTDRQGPVAILTLNRPRAMNALSQALIRTLTAEILWLAADDAVRVIVLTGAGDRAFSAGLDLKELGAKSGLLGMVEADGERPNPIRAIENCPKPVIAAVNGVAITGGFELALACDVLIAADTARFADTHQRVGVIPGWGLSQKLSRIIGPSRAKEMALSGRFITASQASDWGLVSRAVPAARLMDEAMALARDMAEVEPSFVAAYKQLMDEGYRLPFGEALALETDLSRRHNTALRPDELEARRAGVQAKGRSR</sequence>
<comment type="similarity">
    <text evidence="1">Belongs to the enoyl-CoA hydratase/isomerase family.</text>
</comment>
<gene>
    <name evidence="3" type="ORF">C8P69_103219</name>
</gene>
<evidence type="ECO:0000256" key="1">
    <source>
        <dbReference type="ARBA" id="ARBA00005254"/>
    </source>
</evidence>
<dbReference type="Pfam" id="PF00378">
    <property type="entry name" value="ECH_1"/>
    <property type="match status" value="1"/>
</dbReference>
<name>A0A2T4ZEH3_9HYPH</name>
<dbReference type="EMBL" id="PZZL01000003">
    <property type="protein sequence ID" value="PTM60289.1"/>
    <property type="molecule type" value="Genomic_DNA"/>
</dbReference>
<dbReference type="GO" id="GO:0016829">
    <property type="term" value="F:lyase activity"/>
    <property type="evidence" value="ECO:0007669"/>
    <property type="project" value="UniProtKB-KW"/>
</dbReference>
<dbReference type="RefSeq" id="WP_108175971.1">
    <property type="nucleotide sequence ID" value="NZ_PZZL01000003.1"/>
</dbReference>
<evidence type="ECO:0000313" key="4">
    <source>
        <dbReference type="Proteomes" id="UP000241808"/>
    </source>
</evidence>
<reference evidence="3 4" key="1">
    <citation type="submission" date="2018-04" db="EMBL/GenBank/DDBJ databases">
        <title>Genomic Encyclopedia of Archaeal and Bacterial Type Strains, Phase II (KMG-II): from individual species to whole genera.</title>
        <authorList>
            <person name="Goeker M."/>
        </authorList>
    </citation>
    <scope>NUCLEOTIDE SEQUENCE [LARGE SCALE GENOMIC DNA]</scope>
    <source>
        <strain evidence="3 4">DSM 25521</strain>
    </source>
</reference>
<dbReference type="FunFam" id="3.90.226.10:FF:000009">
    <property type="entry name" value="Carnitinyl-CoA dehydratase"/>
    <property type="match status" value="1"/>
</dbReference>
<dbReference type="NCBIfam" id="NF004840">
    <property type="entry name" value="PRK06190.1"/>
    <property type="match status" value="1"/>
</dbReference>
<keyword evidence="4" id="KW-1185">Reference proteome</keyword>
<evidence type="ECO:0000256" key="2">
    <source>
        <dbReference type="ARBA" id="ARBA00023239"/>
    </source>
</evidence>
<comment type="caution">
    <text evidence="3">The sequence shown here is derived from an EMBL/GenBank/DDBJ whole genome shotgun (WGS) entry which is preliminary data.</text>
</comment>
<accession>A0A2T4ZEH3</accession>
<dbReference type="SUPFAM" id="SSF52096">
    <property type="entry name" value="ClpP/crotonase"/>
    <property type="match status" value="1"/>
</dbReference>
<protein>
    <submittedName>
        <fullName evidence="3">Short chain enoyl-CoA hydratase</fullName>
    </submittedName>
</protein>
<dbReference type="AlphaFoldDB" id="A0A2T4ZEH3"/>
<proteinExistence type="inferred from homology"/>
<dbReference type="CDD" id="cd06558">
    <property type="entry name" value="crotonase-like"/>
    <property type="match status" value="1"/>
</dbReference>
<dbReference type="PANTHER" id="PTHR43802">
    <property type="entry name" value="ENOYL-COA HYDRATASE"/>
    <property type="match status" value="1"/>
</dbReference>
<keyword evidence="2" id="KW-0456">Lyase</keyword>
<evidence type="ECO:0000313" key="3">
    <source>
        <dbReference type="EMBL" id="PTM60289.1"/>
    </source>
</evidence>
<dbReference type="Gene3D" id="3.90.226.10">
    <property type="entry name" value="2-enoyl-CoA Hydratase, Chain A, domain 1"/>
    <property type="match status" value="1"/>
</dbReference>
<dbReference type="PANTHER" id="PTHR43802:SF1">
    <property type="entry name" value="IP11341P-RELATED"/>
    <property type="match status" value="1"/>
</dbReference>
<dbReference type="Proteomes" id="UP000241808">
    <property type="component" value="Unassembled WGS sequence"/>
</dbReference>
<dbReference type="InterPro" id="IPR029045">
    <property type="entry name" value="ClpP/crotonase-like_dom_sf"/>
</dbReference>
<dbReference type="OrthoDB" id="7225138at2"/>
<dbReference type="InterPro" id="IPR001753">
    <property type="entry name" value="Enoyl-CoA_hydra/iso"/>
</dbReference>